<dbReference type="GO" id="GO:0035556">
    <property type="term" value="P:intracellular signal transduction"/>
    <property type="evidence" value="ECO:0007669"/>
    <property type="project" value="TreeGrafter"/>
</dbReference>
<protein>
    <submittedName>
        <fullName evidence="7">Serine/Threonine kinase domain protein</fullName>
    </submittedName>
</protein>
<evidence type="ECO:0000313" key="7">
    <source>
        <dbReference type="EMBL" id="EAS02857.2"/>
    </source>
</evidence>
<feature type="domain" description="Protein kinase" evidence="6">
    <location>
        <begin position="163"/>
        <end position="423"/>
    </location>
</feature>
<name>I7MHC9_TETTS</name>
<reference evidence="8" key="1">
    <citation type="journal article" date="2006" name="PLoS Biol.">
        <title>Macronuclear genome sequence of the ciliate Tetrahymena thermophila, a model eukaryote.</title>
        <authorList>
            <person name="Eisen J.A."/>
            <person name="Coyne R.S."/>
            <person name="Wu M."/>
            <person name="Wu D."/>
            <person name="Thiagarajan M."/>
            <person name="Wortman J.R."/>
            <person name="Badger J.H."/>
            <person name="Ren Q."/>
            <person name="Amedeo P."/>
            <person name="Jones K.M."/>
            <person name="Tallon L.J."/>
            <person name="Delcher A.L."/>
            <person name="Salzberg S.L."/>
            <person name="Silva J.C."/>
            <person name="Haas B.J."/>
            <person name="Majoros W.H."/>
            <person name="Farzad M."/>
            <person name="Carlton J.M."/>
            <person name="Smith R.K. Jr."/>
            <person name="Garg J."/>
            <person name="Pearlman R.E."/>
            <person name="Karrer K.M."/>
            <person name="Sun L."/>
            <person name="Manning G."/>
            <person name="Elde N.C."/>
            <person name="Turkewitz A.P."/>
            <person name="Asai D.J."/>
            <person name="Wilkes D.E."/>
            <person name="Wang Y."/>
            <person name="Cai H."/>
            <person name="Collins K."/>
            <person name="Stewart B.A."/>
            <person name="Lee S.R."/>
            <person name="Wilamowska K."/>
            <person name="Weinberg Z."/>
            <person name="Ruzzo W.L."/>
            <person name="Wloga D."/>
            <person name="Gaertig J."/>
            <person name="Frankel J."/>
            <person name="Tsao C.-C."/>
            <person name="Gorovsky M.A."/>
            <person name="Keeling P.J."/>
            <person name="Waller R.F."/>
            <person name="Patron N.J."/>
            <person name="Cherry J.M."/>
            <person name="Stover N.A."/>
            <person name="Krieger C.J."/>
            <person name="del Toro C."/>
            <person name="Ryder H.F."/>
            <person name="Williamson S.C."/>
            <person name="Barbeau R.A."/>
            <person name="Hamilton E.P."/>
            <person name="Orias E."/>
        </authorList>
    </citation>
    <scope>NUCLEOTIDE SEQUENCE [LARGE SCALE GENOMIC DNA]</scope>
    <source>
        <strain evidence="8">SB210</strain>
    </source>
</reference>
<feature type="compositionally biased region" description="Low complexity" evidence="5">
    <location>
        <begin position="519"/>
        <end position="533"/>
    </location>
</feature>
<keyword evidence="7" id="KW-0418">Kinase</keyword>
<gene>
    <name evidence="7" type="ORF">TTHERM_00353450</name>
</gene>
<evidence type="ECO:0000256" key="5">
    <source>
        <dbReference type="SAM" id="MobiDB-lite"/>
    </source>
</evidence>
<evidence type="ECO:0000256" key="1">
    <source>
        <dbReference type="ARBA" id="ARBA00011245"/>
    </source>
</evidence>
<dbReference type="PROSITE" id="PS00108">
    <property type="entry name" value="PROTEIN_KINASE_ST"/>
    <property type="match status" value="1"/>
</dbReference>
<dbReference type="SUPFAM" id="SSF56112">
    <property type="entry name" value="Protein kinase-like (PK-like)"/>
    <property type="match status" value="1"/>
</dbReference>
<comment type="subunit">
    <text evidence="1">Monomer.</text>
</comment>
<dbReference type="GeneID" id="7835406"/>
<dbReference type="InterPro" id="IPR008271">
    <property type="entry name" value="Ser/Thr_kinase_AS"/>
</dbReference>
<proteinExistence type="predicted"/>
<sequence length="533" mass="60035">MYLNITIYLSINQLFNRSINQQRKQLNWFEFTIQIIKKKKFGISNSEQKIQILNCIKIQVSKQQQKMEFDEDFVVKEKFMKVYKNGDPMMKPIEIKIQKGLTLNKIANTLEQKTDMKNIREIRLFNQEGVELYDDDLLYLKDKAIVYASKGEDFDANSSFSEYNLVKVLGEGGFGQVQLGLHKITQEKVAIKIVKTNIIGNASDIDMVFREAEILKSLNHKNIVKIKNCYTLSDMKVVFIMEYLEGGELLDRVDKVGHFTEEQAKVYFKQIVDAMNYCHKNKLIHRDLKLENLLLVSESSDQIKVVDFGIAGVASKQSVENIDAGSLRYMAPEVLNGKTKQITPAIDVWAMGVILYMMIVGEFPFNGPNNNVIMEKITEGVYEIPKDIKKKLSKECLDVIEKTLQVDPANRISTVDLMNHPFISETNITIKFIEEENKSQAGSDNASTKQPSKVNTPIEKPVIQKTNSVIVGTKNVISQSNSGSGSTKSGAAKKPTVSTNPKGSLTPQAGQVKKPVDNKSGFSSAVSSRFSKK</sequence>
<dbReference type="EMBL" id="GG662523">
    <property type="protein sequence ID" value="EAS02857.2"/>
    <property type="molecule type" value="Genomic_DNA"/>
</dbReference>
<dbReference type="AlphaFoldDB" id="I7MHC9"/>
<feature type="region of interest" description="Disordered" evidence="5">
    <location>
        <begin position="476"/>
        <end position="533"/>
    </location>
</feature>
<dbReference type="PROSITE" id="PS00107">
    <property type="entry name" value="PROTEIN_KINASE_ATP"/>
    <property type="match status" value="1"/>
</dbReference>
<keyword evidence="3 4" id="KW-0067">ATP-binding</keyword>
<feature type="binding site" evidence="4">
    <location>
        <position position="192"/>
    </location>
    <ligand>
        <name>ATP</name>
        <dbReference type="ChEBI" id="CHEBI:30616"/>
    </ligand>
</feature>
<dbReference type="PROSITE" id="PS50011">
    <property type="entry name" value="PROTEIN_KINASE_DOM"/>
    <property type="match status" value="1"/>
</dbReference>
<evidence type="ECO:0000256" key="2">
    <source>
        <dbReference type="ARBA" id="ARBA00022741"/>
    </source>
</evidence>
<dbReference type="InParanoid" id="I7MHC9"/>
<dbReference type="KEGG" id="tet:TTHERM_00353450"/>
<evidence type="ECO:0000256" key="4">
    <source>
        <dbReference type="PROSITE-ProRule" id="PRU10141"/>
    </source>
</evidence>
<keyword evidence="8" id="KW-1185">Reference proteome</keyword>
<feature type="compositionally biased region" description="Polar residues" evidence="5">
    <location>
        <begin position="439"/>
        <end position="455"/>
    </location>
</feature>
<feature type="compositionally biased region" description="Polar residues" evidence="5">
    <location>
        <begin position="496"/>
        <end position="509"/>
    </location>
</feature>
<dbReference type="eggNOG" id="KOG0586">
    <property type="taxonomic scope" value="Eukaryota"/>
</dbReference>
<dbReference type="InterPro" id="IPR017441">
    <property type="entry name" value="Protein_kinase_ATP_BS"/>
</dbReference>
<dbReference type="GO" id="GO:0005737">
    <property type="term" value="C:cytoplasm"/>
    <property type="evidence" value="ECO:0007669"/>
    <property type="project" value="TreeGrafter"/>
</dbReference>
<accession>I7MHC9</accession>
<dbReference type="Proteomes" id="UP000009168">
    <property type="component" value="Unassembled WGS sequence"/>
</dbReference>
<evidence type="ECO:0000256" key="3">
    <source>
        <dbReference type="ARBA" id="ARBA00022840"/>
    </source>
</evidence>
<dbReference type="SMART" id="SM00220">
    <property type="entry name" value="S_TKc"/>
    <property type="match status" value="1"/>
</dbReference>
<feature type="compositionally biased region" description="Low complexity" evidence="5">
    <location>
        <begin position="478"/>
        <end position="494"/>
    </location>
</feature>
<feature type="region of interest" description="Disordered" evidence="5">
    <location>
        <begin position="439"/>
        <end position="461"/>
    </location>
</feature>
<dbReference type="GO" id="GO:0005524">
    <property type="term" value="F:ATP binding"/>
    <property type="evidence" value="ECO:0007669"/>
    <property type="project" value="UniProtKB-UniRule"/>
</dbReference>
<dbReference type="Pfam" id="PF00069">
    <property type="entry name" value="Pkinase"/>
    <property type="match status" value="1"/>
</dbReference>
<organism evidence="7 8">
    <name type="scientific">Tetrahymena thermophila (strain SB210)</name>
    <dbReference type="NCBI Taxonomy" id="312017"/>
    <lineage>
        <taxon>Eukaryota</taxon>
        <taxon>Sar</taxon>
        <taxon>Alveolata</taxon>
        <taxon>Ciliophora</taxon>
        <taxon>Intramacronucleata</taxon>
        <taxon>Oligohymenophorea</taxon>
        <taxon>Hymenostomatida</taxon>
        <taxon>Tetrahymenina</taxon>
        <taxon>Tetrahymenidae</taxon>
        <taxon>Tetrahymena</taxon>
    </lineage>
</organism>
<dbReference type="RefSeq" id="XP_001023102.2">
    <property type="nucleotide sequence ID" value="XM_001023102.3"/>
</dbReference>
<dbReference type="PANTHER" id="PTHR24346:SF30">
    <property type="entry name" value="MATERNAL EMBRYONIC LEUCINE ZIPPER KINASE"/>
    <property type="match status" value="1"/>
</dbReference>
<dbReference type="PANTHER" id="PTHR24346">
    <property type="entry name" value="MAP/MICROTUBULE AFFINITY-REGULATING KINASE"/>
    <property type="match status" value="1"/>
</dbReference>
<dbReference type="GO" id="GO:0004674">
    <property type="term" value="F:protein serine/threonine kinase activity"/>
    <property type="evidence" value="ECO:0007669"/>
    <property type="project" value="TreeGrafter"/>
</dbReference>
<dbReference type="InterPro" id="IPR000719">
    <property type="entry name" value="Prot_kinase_dom"/>
</dbReference>
<dbReference type="OrthoDB" id="10252354at2759"/>
<dbReference type="Gene3D" id="1.10.510.10">
    <property type="entry name" value="Transferase(Phosphotransferase) domain 1"/>
    <property type="match status" value="1"/>
</dbReference>
<keyword evidence="2 4" id="KW-0547">Nucleotide-binding</keyword>
<evidence type="ECO:0000259" key="6">
    <source>
        <dbReference type="PROSITE" id="PS50011"/>
    </source>
</evidence>
<dbReference type="InterPro" id="IPR011009">
    <property type="entry name" value="Kinase-like_dom_sf"/>
</dbReference>
<evidence type="ECO:0000313" key="8">
    <source>
        <dbReference type="Proteomes" id="UP000009168"/>
    </source>
</evidence>
<keyword evidence="7" id="KW-0808">Transferase</keyword>
<dbReference type="FunFam" id="1.10.510.10:FF:000571">
    <property type="entry name" value="Maternal embryonic leucine zipper kinase"/>
    <property type="match status" value="1"/>
</dbReference>